<dbReference type="GO" id="GO:0052621">
    <property type="term" value="F:diguanylate cyclase activity"/>
    <property type="evidence" value="ECO:0007669"/>
    <property type="project" value="UniProtKB-EC"/>
</dbReference>
<dbReference type="InterPro" id="IPR003018">
    <property type="entry name" value="GAF"/>
</dbReference>
<dbReference type="Pfam" id="PF00990">
    <property type="entry name" value="GGDEF"/>
    <property type="match status" value="1"/>
</dbReference>
<dbReference type="SMART" id="SM00065">
    <property type="entry name" value="GAF"/>
    <property type="match status" value="1"/>
</dbReference>
<keyword evidence="1" id="KW-0472">Membrane</keyword>
<name>A0ABV8X1V9_9LACT</name>
<evidence type="ECO:0000313" key="4">
    <source>
        <dbReference type="Proteomes" id="UP001595817"/>
    </source>
</evidence>
<dbReference type="Gene3D" id="3.30.450.40">
    <property type="match status" value="1"/>
</dbReference>
<keyword evidence="4" id="KW-1185">Reference proteome</keyword>
<dbReference type="EC" id="2.7.7.65" evidence="3"/>
<keyword evidence="3" id="KW-0808">Transferase</keyword>
<feature type="transmembrane region" description="Helical" evidence="1">
    <location>
        <begin position="12"/>
        <end position="30"/>
    </location>
</feature>
<feature type="transmembrane region" description="Helical" evidence="1">
    <location>
        <begin position="204"/>
        <end position="221"/>
    </location>
</feature>
<dbReference type="InterPro" id="IPR000160">
    <property type="entry name" value="GGDEF_dom"/>
</dbReference>
<feature type="transmembrane region" description="Helical" evidence="1">
    <location>
        <begin position="139"/>
        <end position="159"/>
    </location>
</feature>
<accession>A0ABV8X1V9</accession>
<evidence type="ECO:0000259" key="2">
    <source>
        <dbReference type="PROSITE" id="PS50887"/>
    </source>
</evidence>
<dbReference type="SUPFAM" id="SSF55781">
    <property type="entry name" value="GAF domain-like"/>
    <property type="match status" value="1"/>
</dbReference>
<keyword evidence="1" id="KW-1133">Transmembrane helix</keyword>
<dbReference type="NCBIfam" id="TIGR00254">
    <property type="entry name" value="GGDEF"/>
    <property type="match status" value="1"/>
</dbReference>
<sequence length="571" mass="64986">MDALKKNHLTVFVLWLLIVPAGMTYVLINYPPVNPDWLTMIAFLGLALVTVYFPLNLNGSYLSLEQWVGVAVFLKYGLSAELLISQLIILPLLFRSRNSSSTPLINRYFFNSLMFFILSIASGYVFIILGGQFGSLDLYNLLFFGFIYQLTSTIFNQVILNFYLRSLGHKVSMLSVETVWDYLAVVFIFPFSITLYLLEAYVGVISLLIMGVPFVVVAYLLQKYNNTERINANLRTASKIGHQLADRLTSEEVFRLFLTRVVEMLNNDYAYILDIRKDSNKLVLIRSYEKGELLTLDVPPLAMGEGIGGLVWKENKPVIFKRKEEWEGIVSGYIPENVQSIIAAPISRNQEIEGVLLIASEKRFAFEEYQLKIIDLLCSYFAVSLEKAKYVQDAISKSERCGLTKLYNYRYLDDKIEQEMSRLMDGQLRQLSLIMMDIDRFKMVNDTYGHQSGNDILVGLARLLEQEVGNLGTLARYGGEEFVVLLPDYSKGEALKLAETIRQIVENHPFRIQSDLSNERETQDVQITLSIGVSTAPEDSDEAMALIRNADRALYIGAKREGRNRVAEYVK</sequence>
<dbReference type="SMART" id="SM00267">
    <property type="entry name" value="GGDEF"/>
    <property type="match status" value="1"/>
</dbReference>
<dbReference type="PROSITE" id="PS50887">
    <property type="entry name" value="GGDEF"/>
    <property type="match status" value="1"/>
</dbReference>
<dbReference type="Pfam" id="PF13185">
    <property type="entry name" value="GAF_2"/>
    <property type="match status" value="1"/>
</dbReference>
<dbReference type="InterPro" id="IPR050469">
    <property type="entry name" value="Diguanylate_Cyclase"/>
</dbReference>
<keyword evidence="1" id="KW-0812">Transmembrane</keyword>
<evidence type="ECO:0000313" key="3">
    <source>
        <dbReference type="EMBL" id="MFC4409892.1"/>
    </source>
</evidence>
<feature type="transmembrane region" description="Helical" evidence="1">
    <location>
        <begin position="67"/>
        <end position="93"/>
    </location>
</feature>
<evidence type="ECO:0000256" key="1">
    <source>
        <dbReference type="SAM" id="Phobius"/>
    </source>
</evidence>
<gene>
    <name evidence="3" type="ORF">ACFOZY_05505</name>
</gene>
<dbReference type="EMBL" id="JBHSEC010000005">
    <property type="protein sequence ID" value="MFC4409892.1"/>
    <property type="molecule type" value="Genomic_DNA"/>
</dbReference>
<reference evidence="4" key="1">
    <citation type="journal article" date="2019" name="Int. J. Syst. Evol. Microbiol.">
        <title>The Global Catalogue of Microorganisms (GCM) 10K type strain sequencing project: providing services to taxonomists for standard genome sequencing and annotation.</title>
        <authorList>
            <consortium name="The Broad Institute Genomics Platform"/>
            <consortium name="The Broad Institute Genome Sequencing Center for Infectious Disease"/>
            <person name="Wu L."/>
            <person name="Ma J."/>
        </authorList>
    </citation>
    <scope>NUCLEOTIDE SEQUENCE [LARGE SCALE GENOMIC DNA]</scope>
    <source>
        <strain evidence="4">CCUG 59778</strain>
    </source>
</reference>
<dbReference type="PANTHER" id="PTHR45138:SF9">
    <property type="entry name" value="DIGUANYLATE CYCLASE DGCM-RELATED"/>
    <property type="match status" value="1"/>
</dbReference>
<feature type="transmembrane region" description="Helical" evidence="1">
    <location>
        <begin position="179"/>
        <end position="198"/>
    </location>
</feature>
<feature type="domain" description="GGDEF" evidence="2">
    <location>
        <begin position="429"/>
        <end position="571"/>
    </location>
</feature>
<feature type="transmembrane region" description="Helical" evidence="1">
    <location>
        <begin position="37"/>
        <end position="55"/>
    </location>
</feature>
<feature type="transmembrane region" description="Helical" evidence="1">
    <location>
        <begin position="113"/>
        <end position="133"/>
    </location>
</feature>
<dbReference type="InterPro" id="IPR043128">
    <property type="entry name" value="Rev_trsase/Diguanyl_cyclase"/>
</dbReference>
<dbReference type="RefSeq" id="WP_378153128.1">
    <property type="nucleotide sequence ID" value="NZ_JBHSEC010000005.1"/>
</dbReference>
<dbReference type="InterPro" id="IPR029016">
    <property type="entry name" value="GAF-like_dom_sf"/>
</dbReference>
<organism evidence="3 4">
    <name type="scientific">Chungangia koreensis</name>
    <dbReference type="NCBI Taxonomy" id="752657"/>
    <lineage>
        <taxon>Bacteria</taxon>
        <taxon>Bacillati</taxon>
        <taxon>Bacillota</taxon>
        <taxon>Bacilli</taxon>
        <taxon>Lactobacillales</taxon>
        <taxon>Chungangia</taxon>
    </lineage>
</organism>
<dbReference type="CDD" id="cd01949">
    <property type="entry name" value="GGDEF"/>
    <property type="match status" value="1"/>
</dbReference>
<dbReference type="InterPro" id="IPR029787">
    <property type="entry name" value="Nucleotide_cyclase"/>
</dbReference>
<keyword evidence="3" id="KW-0548">Nucleotidyltransferase</keyword>
<comment type="caution">
    <text evidence="3">The sequence shown here is derived from an EMBL/GenBank/DDBJ whole genome shotgun (WGS) entry which is preliminary data.</text>
</comment>
<protein>
    <submittedName>
        <fullName evidence="3">Sensor domain-containing diguanylate cyclase</fullName>
        <ecNumber evidence="3">2.7.7.65</ecNumber>
    </submittedName>
</protein>
<dbReference type="PANTHER" id="PTHR45138">
    <property type="entry name" value="REGULATORY COMPONENTS OF SENSORY TRANSDUCTION SYSTEM"/>
    <property type="match status" value="1"/>
</dbReference>
<dbReference type="Proteomes" id="UP001595817">
    <property type="component" value="Unassembled WGS sequence"/>
</dbReference>
<proteinExistence type="predicted"/>
<dbReference type="SUPFAM" id="SSF55073">
    <property type="entry name" value="Nucleotide cyclase"/>
    <property type="match status" value="1"/>
</dbReference>
<dbReference type="Gene3D" id="3.30.70.270">
    <property type="match status" value="1"/>
</dbReference>